<evidence type="ECO:0000256" key="3">
    <source>
        <dbReference type="ARBA" id="ARBA00012239"/>
    </source>
</evidence>
<dbReference type="PANTHER" id="PTHR43586:SF8">
    <property type="entry name" value="CYSTEINE DESULFURASE 1, CHLOROPLASTIC"/>
    <property type="match status" value="1"/>
</dbReference>
<keyword evidence="9" id="KW-1185">Reference proteome</keyword>
<dbReference type="PANTHER" id="PTHR43586">
    <property type="entry name" value="CYSTEINE DESULFURASE"/>
    <property type="match status" value="1"/>
</dbReference>
<dbReference type="InterPro" id="IPR015422">
    <property type="entry name" value="PyrdxlP-dep_Trfase_small"/>
</dbReference>
<dbReference type="AlphaFoldDB" id="A0A941HQI8"/>
<dbReference type="CDD" id="cd06453">
    <property type="entry name" value="SufS_like"/>
    <property type="match status" value="1"/>
</dbReference>
<comment type="cofactor">
    <cofactor evidence="1">
        <name>pyridoxal 5'-phosphate</name>
        <dbReference type="ChEBI" id="CHEBI:597326"/>
    </cofactor>
</comment>
<keyword evidence="4" id="KW-0808">Transferase</keyword>
<evidence type="ECO:0000256" key="4">
    <source>
        <dbReference type="ARBA" id="ARBA00022679"/>
    </source>
</evidence>
<dbReference type="GO" id="GO:0031071">
    <property type="term" value="F:cysteine desulfurase activity"/>
    <property type="evidence" value="ECO:0007669"/>
    <property type="project" value="UniProtKB-EC"/>
</dbReference>
<feature type="domain" description="Aminotransferase class V" evidence="7">
    <location>
        <begin position="24"/>
        <end position="394"/>
    </location>
</feature>
<dbReference type="SUPFAM" id="SSF53383">
    <property type="entry name" value="PLP-dependent transferases"/>
    <property type="match status" value="1"/>
</dbReference>
<dbReference type="GO" id="GO:0006534">
    <property type="term" value="P:cysteine metabolic process"/>
    <property type="evidence" value="ECO:0007669"/>
    <property type="project" value="InterPro"/>
</dbReference>
<reference evidence="8" key="1">
    <citation type="submission" date="2021-04" db="EMBL/GenBank/DDBJ databases">
        <title>Proteiniclasticum sedimins sp. nov., an obligate anaerobic bacterium isolated from anaerobic sludge.</title>
        <authorList>
            <person name="Liu J."/>
        </authorList>
    </citation>
    <scope>NUCLEOTIDE SEQUENCE</scope>
    <source>
        <strain evidence="8">BAD-10</strain>
    </source>
</reference>
<dbReference type="InterPro" id="IPR010970">
    <property type="entry name" value="Cys_dSase_SufS"/>
</dbReference>
<dbReference type="EMBL" id="JAGSCS010000003">
    <property type="protein sequence ID" value="MBR0575518.1"/>
    <property type="molecule type" value="Genomic_DNA"/>
</dbReference>
<accession>A0A941HQI8</accession>
<evidence type="ECO:0000256" key="5">
    <source>
        <dbReference type="ARBA" id="ARBA00022898"/>
    </source>
</evidence>
<dbReference type="Pfam" id="PF00266">
    <property type="entry name" value="Aminotran_5"/>
    <property type="match status" value="1"/>
</dbReference>
<name>A0A941HQI8_9CLOT</name>
<dbReference type="Proteomes" id="UP000675379">
    <property type="component" value="Unassembled WGS sequence"/>
</dbReference>
<evidence type="ECO:0000256" key="2">
    <source>
        <dbReference type="ARBA" id="ARBA00010447"/>
    </source>
</evidence>
<dbReference type="GO" id="GO:0030170">
    <property type="term" value="F:pyridoxal phosphate binding"/>
    <property type="evidence" value="ECO:0007669"/>
    <property type="project" value="InterPro"/>
</dbReference>
<dbReference type="InterPro" id="IPR000192">
    <property type="entry name" value="Aminotrans_V_dom"/>
</dbReference>
<evidence type="ECO:0000259" key="7">
    <source>
        <dbReference type="Pfam" id="PF00266"/>
    </source>
</evidence>
<gene>
    <name evidence="8" type="ORF">KCG48_04095</name>
</gene>
<evidence type="ECO:0000256" key="6">
    <source>
        <dbReference type="ARBA" id="ARBA00050776"/>
    </source>
</evidence>
<evidence type="ECO:0000313" key="8">
    <source>
        <dbReference type="EMBL" id="MBR0575518.1"/>
    </source>
</evidence>
<organism evidence="8 9">
    <name type="scientific">Proteiniclasticum sediminis</name>
    <dbReference type="NCBI Taxonomy" id="2804028"/>
    <lineage>
        <taxon>Bacteria</taxon>
        <taxon>Bacillati</taxon>
        <taxon>Bacillota</taxon>
        <taxon>Clostridia</taxon>
        <taxon>Eubacteriales</taxon>
        <taxon>Clostridiaceae</taxon>
        <taxon>Proteiniclasticum</taxon>
    </lineage>
</organism>
<sequence>MSKLREVRGDFPILDQEIQGRKLVYLDSAATSQRPLQVQEAVRQYDNRDNGNPHRGSHTLSLRATEAFEGVREKVRRFLHARSVKEIIFTKNATEAINLVAYSYGLSQLKPGDRIVLSIAEHHANLVPWQQVAKKTGAVLTYLYVDEEGRLPEKELDKIDSATKIVAMSHMSNVLGTIFPVKEVIRRAHAVGAVALIDGAQAVPHMKVDVTDLDADFYVFSGHKMLSLMGVGVLYGRESLLETMDPFLYGGDMIEYVHEQETSFNELPFKFEAGTQGIEAVVSLGAAIDYLEELGFDAIHEKEMELLAYALDQLKALPYIRLVGPSDLKDRGAVVSFVVEDVHPHDVSTILDSYGVGVRAGHHCAQPLMRYLKINACTRASFAFYNTKEDIDALVRNLDEVRRWMGYGSR</sequence>
<dbReference type="InterPro" id="IPR015424">
    <property type="entry name" value="PyrdxlP-dep_Trfase"/>
</dbReference>
<comment type="similarity">
    <text evidence="2">Belongs to the class-V pyridoxal-phosphate-dependent aminotransferase family. Csd subfamily.</text>
</comment>
<evidence type="ECO:0000313" key="9">
    <source>
        <dbReference type="Proteomes" id="UP000675379"/>
    </source>
</evidence>
<dbReference type="InterPro" id="IPR015421">
    <property type="entry name" value="PyrdxlP-dep_Trfase_major"/>
</dbReference>
<dbReference type="Gene3D" id="3.40.640.10">
    <property type="entry name" value="Type I PLP-dependent aspartate aminotransferase-like (Major domain)"/>
    <property type="match status" value="1"/>
</dbReference>
<protein>
    <recommendedName>
        <fullName evidence="3">cysteine desulfurase</fullName>
        <ecNumber evidence="3">2.8.1.7</ecNumber>
    </recommendedName>
</protein>
<keyword evidence="5" id="KW-0663">Pyridoxal phosphate</keyword>
<dbReference type="NCBIfam" id="TIGR01979">
    <property type="entry name" value="sufS"/>
    <property type="match status" value="1"/>
</dbReference>
<comment type="catalytic activity">
    <reaction evidence="6">
        <text>(sulfur carrier)-H + L-cysteine = (sulfur carrier)-SH + L-alanine</text>
        <dbReference type="Rhea" id="RHEA:43892"/>
        <dbReference type="Rhea" id="RHEA-COMP:14737"/>
        <dbReference type="Rhea" id="RHEA-COMP:14739"/>
        <dbReference type="ChEBI" id="CHEBI:29917"/>
        <dbReference type="ChEBI" id="CHEBI:35235"/>
        <dbReference type="ChEBI" id="CHEBI:57972"/>
        <dbReference type="ChEBI" id="CHEBI:64428"/>
        <dbReference type="EC" id="2.8.1.7"/>
    </reaction>
</comment>
<dbReference type="EC" id="2.8.1.7" evidence="3"/>
<proteinExistence type="inferred from homology"/>
<comment type="caution">
    <text evidence="8">The sequence shown here is derived from an EMBL/GenBank/DDBJ whole genome shotgun (WGS) entry which is preliminary data.</text>
</comment>
<dbReference type="Gene3D" id="3.90.1150.10">
    <property type="entry name" value="Aspartate Aminotransferase, domain 1"/>
    <property type="match status" value="1"/>
</dbReference>
<evidence type="ECO:0000256" key="1">
    <source>
        <dbReference type="ARBA" id="ARBA00001933"/>
    </source>
</evidence>